<proteinExistence type="predicted"/>
<dbReference type="Gene3D" id="3.40.190.10">
    <property type="entry name" value="Periplasmic binding protein-like II"/>
    <property type="match status" value="2"/>
</dbReference>
<dbReference type="Proteomes" id="UP000239001">
    <property type="component" value="Unassembled WGS sequence"/>
</dbReference>
<dbReference type="AlphaFoldDB" id="A0A2T1LQP7"/>
<comment type="subcellular location">
    <subcellularLocation>
        <location evidence="1">Cell inner membrane</location>
    </subcellularLocation>
</comment>
<dbReference type="SUPFAM" id="SSF53850">
    <property type="entry name" value="Periplasmic binding protein-like II"/>
    <property type="match status" value="1"/>
</dbReference>
<dbReference type="PANTHER" id="PTHR30024">
    <property type="entry name" value="ALIPHATIC SULFONATES-BINDING PROTEIN-RELATED"/>
    <property type="match status" value="1"/>
</dbReference>
<accession>A0A2T1LQP7</accession>
<evidence type="ECO:0000256" key="2">
    <source>
        <dbReference type="ARBA" id="ARBA00022448"/>
    </source>
</evidence>
<dbReference type="OrthoDB" id="416209at2"/>
<keyword evidence="5" id="KW-0406">Ion transport</keyword>
<keyword evidence="9" id="KW-1185">Reference proteome</keyword>
<organism evidence="8 9">
    <name type="scientific">Aphanothece hegewaldii CCALA 016</name>
    <dbReference type="NCBI Taxonomy" id="2107694"/>
    <lineage>
        <taxon>Bacteria</taxon>
        <taxon>Bacillati</taxon>
        <taxon>Cyanobacteriota</taxon>
        <taxon>Cyanophyceae</taxon>
        <taxon>Oscillatoriophycideae</taxon>
        <taxon>Chroococcales</taxon>
        <taxon>Aphanothecaceae</taxon>
        <taxon>Aphanothece</taxon>
    </lineage>
</organism>
<dbReference type="InterPro" id="IPR044527">
    <property type="entry name" value="NrtA/CpmA_ABC-bd_dom"/>
</dbReference>
<evidence type="ECO:0000256" key="6">
    <source>
        <dbReference type="ARBA" id="ARBA00023136"/>
    </source>
</evidence>
<dbReference type="Pfam" id="PF13379">
    <property type="entry name" value="NMT1_2"/>
    <property type="match status" value="1"/>
</dbReference>
<dbReference type="EMBL" id="PXOH01000065">
    <property type="protein sequence ID" value="PSF29358.1"/>
    <property type="molecule type" value="Genomic_DNA"/>
</dbReference>
<evidence type="ECO:0000256" key="4">
    <source>
        <dbReference type="ARBA" id="ARBA00022519"/>
    </source>
</evidence>
<keyword evidence="3" id="KW-1003">Cell membrane</keyword>
<keyword evidence="7" id="KW-0732">Signal</keyword>
<evidence type="ECO:0000313" key="8">
    <source>
        <dbReference type="EMBL" id="PSF29358.1"/>
    </source>
</evidence>
<keyword evidence="2" id="KW-0813">Transport</keyword>
<dbReference type="PANTHER" id="PTHR30024:SF43">
    <property type="entry name" value="BLL4572 PROTEIN"/>
    <property type="match status" value="1"/>
</dbReference>
<comment type="caution">
    <text evidence="8">The sequence shown here is derived from an EMBL/GenBank/DDBJ whole genome shotgun (WGS) entry which is preliminary data.</text>
</comment>
<protein>
    <submittedName>
        <fullName evidence="8">Nitrate transport protein, NrtC-like protein</fullName>
    </submittedName>
</protein>
<dbReference type="GO" id="GO:0006811">
    <property type="term" value="P:monoatomic ion transport"/>
    <property type="evidence" value="ECO:0007669"/>
    <property type="project" value="UniProtKB-KW"/>
</dbReference>
<evidence type="ECO:0000256" key="7">
    <source>
        <dbReference type="SAM" id="SignalP"/>
    </source>
</evidence>
<dbReference type="GO" id="GO:0005886">
    <property type="term" value="C:plasma membrane"/>
    <property type="evidence" value="ECO:0007669"/>
    <property type="project" value="UniProtKB-SubCell"/>
</dbReference>
<dbReference type="CDD" id="cd13553">
    <property type="entry name" value="PBP2_NrtA_CpmA_like"/>
    <property type="match status" value="1"/>
</dbReference>
<reference evidence="8 9" key="1">
    <citation type="submission" date="2018-03" db="EMBL/GenBank/DDBJ databases">
        <title>The ancient ancestry and fast evolution of plastids.</title>
        <authorList>
            <person name="Moore K.R."/>
            <person name="Magnabosco C."/>
            <person name="Momper L."/>
            <person name="Gold D.A."/>
            <person name="Bosak T."/>
            <person name="Fournier G.P."/>
        </authorList>
    </citation>
    <scope>NUCLEOTIDE SEQUENCE [LARGE SCALE GENOMIC DNA]</scope>
    <source>
        <strain evidence="8 9">CCALA 016</strain>
    </source>
</reference>
<name>A0A2T1LQP7_9CHRO</name>
<reference evidence="8 9" key="2">
    <citation type="submission" date="2018-03" db="EMBL/GenBank/DDBJ databases">
        <authorList>
            <person name="Keele B.F."/>
        </authorList>
    </citation>
    <scope>NUCLEOTIDE SEQUENCE [LARGE SCALE GENOMIC DNA]</scope>
    <source>
        <strain evidence="8 9">CCALA 016</strain>
    </source>
</reference>
<sequence>MKRRKFVKYTSLSSASLIIASCSGVQLPQTNTEEDFKLDSSKLEKKSLSLAYVPSTDAAPIIIAKEKGIFERYGLAVGLQRQNSWSEIEKRLLDGKVDTAQGLFAMPMLAQLGKEKAPMISLMMLNWNGSAITLGKKAWKGGLRPASEYQNFLEFSNNFRDYTRSTGQPLNFATESAASMDTYLLRYWLGAMGIDPKKEVKLLSINPSQLIYKLQAGTIDGFSVAEPWNQQTVAQQIGFIPYISKDIWRGHPGKILASMQGWIDKYPNTARTLVAALIDACRFCDKSENRLEIAQILSQSQYLNIPQPLIETSLVDKYLSENWENFQNETFKYPDFNLYHFQNTDYLKKPDHVNYPWRSHSVWLLTQLVRWNELGLTEYPKDADQILDKMYPVKIYEDAAEILRIEIPKQARIEPKTSFIDQREFDPSQPIAYLNQFEIRTT</sequence>
<gene>
    <name evidence="8" type="ORF">C7H19_24395</name>
</gene>
<evidence type="ECO:0000256" key="3">
    <source>
        <dbReference type="ARBA" id="ARBA00022475"/>
    </source>
</evidence>
<evidence type="ECO:0000313" key="9">
    <source>
        <dbReference type="Proteomes" id="UP000239001"/>
    </source>
</evidence>
<keyword evidence="4" id="KW-0997">Cell inner membrane</keyword>
<dbReference type="RefSeq" id="WP_106459507.1">
    <property type="nucleotide sequence ID" value="NZ_PXOH01000065.1"/>
</dbReference>
<dbReference type="PROSITE" id="PS51257">
    <property type="entry name" value="PROKAR_LIPOPROTEIN"/>
    <property type="match status" value="1"/>
</dbReference>
<evidence type="ECO:0000256" key="1">
    <source>
        <dbReference type="ARBA" id="ARBA00004533"/>
    </source>
</evidence>
<feature type="signal peptide" evidence="7">
    <location>
        <begin position="1"/>
        <end position="20"/>
    </location>
</feature>
<keyword evidence="6" id="KW-0472">Membrane</keyword>
<evidence type="ECO:0000256" key="5">
    <source>
        <dbReference type="ARBA" id="ARBA00023065"/>
    </source>
</evidence>
<feature type="chain" id="PRO_5015653366" evidence="7">
    <location>
        <begin position="21"/>
        <end position="442"/>
    </location>
</feature>